<organism evidence="1 2">
    <name type="scientific">Bradyrhizobium erythrophlei</name>
    <dbReference type="NCBI Taxonomy" id="1437360"/>
    <lineage>
        <taxon>Bacteria</taxon>
        <taxon>Pseudomonadati</taxon>
        <taxon>Pseudomonadota</taxon>
        <taxon>Alphaproteobacteria</taxon>
        <taxon>Hyphomicrobiales</taxon>
        <taxon>Nitrobacteraceae</taxon>
        <taxon>Bradyrhizobium</taxon>
    </lineage>
</organism>
<reference evidence="1 2" key="1">
    <citation type="submission" date="2016-11" db="EMBL/GenBank/DDBJ databases">
        <authorList>
            <person name="Jaros S."/>
            <person name="Januszkiewicz K."/>
            <person name="Wedrychowicz H."/>
        </authorList>
    </citation>
    <scope>NUCLEOTIDE SEQUENCE [LARGE SCALE GENOMIC DNA]</scope>
    <source>
        <strain evidence="1 2">GAS138</strain>
    </source>
</reference>
<name>A0A1M5WB76_9BRAD</name>
<protein>
    <submittedName>
        <fullName evidence="1">Uncharacterized protein</fullName>
    </submittedName>
</protein>
<accession>A0A1M5WB76</accession>
<evidence type="ECO:0000313" key="1">
    <source>
        <dbReference type="EMBL" id="SHH84711.1"/>
    </source>
</evidence>
<evidence type="ECO:0000313" key="2">
    <source>
        <dbReference type="Proteomes" id="UP000189796"/>
    </source>
</evidence>
<proteinExistence type="predicted"/>
<dbReference type="RefSeq" id="WP_079607635.1">
    <property type="nucleotide sequence ID" value="NZ_LT670817.1"/>
</dbReference>
<gene>
    <name evidence="1" type="ORF">SAMN05443248_6462</name>
</gene>
<sequence>MTRYIARFMKDVLGENGCEREICQRELEIEASNQASAGDVAKTKFCEIENVKDWSLHADRVRIAETEFPS</sequence>
<dbReference type="AlphaFoldDB" id="A0A1M5WB76"/>
<dbReference type="Proteomes" id="UP000189796">
    <property type="component" value="Chromosome I"/>
</dbReference>
<dbReference type="EMBL" id="LT670817">
    <property type="protein sequence ID" value="SHH84711.1"/>
    <property type="molecule type" value="Genomic_DNA"/>
</dbReference>